<keyword evidence="7" id="KW-0175">Coiled coil</keyword>
<dbReference type="PANTHER" id="PTHR13557:SF1">
    <property type="entry name" value="COILED-COIL DOMAIN-CONTAINING PROTEIN 86"/>
    <property type="match status" value="1"/>
</dbReference>
<evidence type="ECO:0000313" key="13">
    <source>
        <dbReference type="RefSeq" id="XP_004917180.1"/>
    </source>
</evidence>
<dbReference type="GO" id="GO:0005730">
    <property type="term" value="C:nucleolus"/>
    <property type="evidence" value="ECO:0007669"/>
    <property type="project" value="UniProtKB-SubCell"/>
</dbReference>
<accession>A0A6I8Q1F1</accession>
<dbReference type="GeneID" id="101733466"/>
<sequence length="127" mass="15361">MASTRFSQMVKVRPLCKSWEIKMKERQEKKMVKEFAKQLKEEKLQKSEGKKKRREENLKRRLENERKAEVVQVIRNPAKLKRTQKKQLRSIEKRDTLMFCTSGERIKHTQNALSNKRPRQRKNHIST</sequence>
<evidence type="ECO:0000256" key="4">
    <source>
        <dbReference type="ARBA" id="ARBA00022454"/>
    </source>
</evidence>
<evidence type="ECO:0000313" key="11">
    <source>
        <dbReference type="Ensembl" id="ENSXETP00000066423"/>
    </source>
</evidence>
<evidence type="ECO:0000256" key="3">
    <source>
        <dbReference type="ARBA" id="ARBA00016738"/>
    </source>
</evidence>
<dbReference type="Ensembl" id="ENSXETT00000087130">
    <property type="protein sequence ID" value="ENSXETP00000066423"/>
    <property type="gene ID" value="ENSXETG00000037483"/>
</dbReference>
<dbReference type="Proteomes" id="UP000008143">
    <property type="component" value="Chromosome 7"/>
</dbReference>
<reference evidence="11" key="1">
    <citation type="journal article" date="2010" name="Science">
        <title>The genome of the Western clawed frog Xenopus tropicalis.</title>
        <authorList>
            <person name="Hellsten U."/>
            <person name="Harland R.M."/>
            <person name="Gilchrist M.J."/>
            <person name="Hendrix D."/>
            <person name="Jurka J."/>
            <person name="Kapitonov V."/>
            <person name="Ovcharenko I."/>
            <person name="Putnam N.H."/>
            <person name="Shu S."/>
            <person name="Taher L."/>
            <person name="Blitz I.L."/>
            <person name="Blumberg B."/>
            <person name="Dichmann D.S."/>
            <person name="Dubchak I."/>
            <person name="Amaya E."/>
            <person name="Detter J.C."/>
            <person name="Fletcher R."/>
            <person name="Gerhard D.S."/>
            <person name="Goodstein D."/>
            <person name="Graves T."/>
            <person name="Grigoriev I.V."/>
            <person name="Grimwood J."/>
            <person name="Kawashima T."/>
            <person name="Lindquist E."/>
            <person name="Lucas S.M."/>
            <person name="Mead P.E."/>
            <person name="Mitros T."/>
            <person name="Ogino H."/>
            <person name="Ohta Y."/>
            <person name="Poliakov A.V."/>
            <person name="Pollet N."/>
            <person name="Robert J."/>
            <person name="Salamov A."/>
            <person name="Sater A.K."/>
            <person name="Schmutz J."/>
            <person name="Terry A."/>
            <person name="Vize P.D."/>
            <person name="Warren W.C."/>
            <person name="Wells D."/>
            <person name="Wills A."/>
            <person name="Wilson R.K."/>
            <person name="Zimmerman L.B."/>
            <person name="Zorn A.M."/>
            <person name="Grainger R."/>
            <person name="Grammer T."/>
            <person name="Khokha M.K."/>
            <person name="Richardson P.M."/>
            <person name="Rokhsar D.S."/>
        </authorList>
    </citation>
    <scope>NUCLEOTIDE SEQUENCE [LARGE SCALE GENOMIC DNA]</scope>
    <source>
        <strain evidence="11">Nigerian</strain>
    </source>
</reference>
<dbReference type="PANTHER" id="PTHR13557">
    <property type="entry name" value="COILED-COIL DOMAIN-CONTAINING PROTEIN 86"/>
    <property type="match status" value="1"/>
</dbReference>
<dbReference type="AGR" id="Xenbase:XB-GENE-22068193"/>
<keyword evidence="6" id="KW-0164">Citrullination</keyword>
<dbReference type="Xenbase" id="XB-GENE-22068193">
    <property type="gene designation" value="ccdc86"/>
</dbReference>
<organism evidence="11">
    <name type="scientific">Xenopus tropicalis</name>
    <name type="common">Western clawed frog</name>
    <name type="synonym">Silurana tropicalis</name>
    <dbReference type="NCBI Taxonomy" id="8364"/>
    <lineage>
        <taxon>Eukaryota</taxon>
        <taxon>Metazoa</taxon>
        <taxon>Chordata</taxon>
        <taxon>Craniata</taxon>
        <taxon>Vertebrata</taxon>
        <taxon>Euteleostomi</taxon>
        <taxon>Amphibia</taxon>
        <taxon>Batrachia</taxon>
        <taxon>Anura</taxon>
        <taxon>Pipoidea</taxon>
        <taxon>Pipidae</taxon>
        <taxon>Xenopodinae</taxon>
        <taxon>Xenopus</taxon>
        <taxon>Silurana</taxon>
    </lineage>
</organism>
<name>A0A6I8Q1F1_XENTR</name>
<dbReference type="OrthoDB" id="277961at2759"/>
<keyword evidence="12" id="KW-1185">Reference proteome</keyword>
<dbReference type="AlphaFoldDB" id="A0A6I8Q1F1"/>
<dbReference type="GeneTree" id="ENSGT00390000017281"/>
<evidence type="ECO:0000256" key="2">
    <source>
        <dbReference type="ARBA" id="ARBA00004604"/>
    </source>
</evidence>
<keyword evidence="5" id="KW-0597">Phosphoprotein</keyword>
<evidence type="ECO:0000313" key="14">
    <source>
        <dbReference type="Xenbase" id="XB-GENE-22068193"/>
    </source>
</evidence>
<dbReference type="OMA" id="CSHRHSE"/>
<keyword evidence="4" id="KW-0158">Chromosome</keyword>
<evidence type="ECO:0000256" key="5">
    <source>
        <dbReference type="ARBA" id="ARBA00022553"/>
    </source>
</evidence>
<evidence type="ECO:0000313" key="12">
    <source>
        <dbReference type="Proteomes" id="UP000008143"/>
    </source>
</evidence>
<dbReference type="KEGG" id="xtr:101733466"/>
<evidence type="ECO:0000256" key="7">
    <source>
        <dbReference type="ARBA" id="ARBA00023054"/>
    </source>
</evidence>
<comment type="function">
    <text evidence="9">Required for proper chromosome segregation during mitosis and error-free mitotic progression.</text>
</comment>
<dbReference type="InterPro" id="IPR026570">
    <property type="entry name" value="CCDC86"/>
</dbReference>
<comment type="subcellular location">
    <subcellularLocation>
        <location evidence="1">Chromosome</location>
    </subcellularLocation>
    <subcellularLocation>
        <location evidence="2">Nucleus</location>
        <location evidence="2">Nucleolus</location>
    </subcellularLocation>
</comment>
<gene>
    <name evidence="11 13 14" type="primary">ccdc86</name>
</gene>
<reference evidence="11" key="2">
    <citation type="submission" date="2020-05" db="UniProtKB">
        <authorList>
            <consortium name="Ensembl"/>
        </authorList>
    </citation>
    <scope>IDENTIFICATION</scope>
</reference>
<evidence type="ECO:0000256" key="9">
    <source>
        <dbReference type="ARBA" id="ARBA00093307"/>
    </source>
</evidence>
<feature type="compositionally biased region" description="Basic residues" evidence="10">
    <location>
        <begin position="116"/>
        <end position="127"/>
    </location>
</feature>
<feature type="region of interest" description="Disordered" evidence="10">
    <location>
        <begin position="40"/>
        <end position="67"/>
    </location>
</feature>
<dbReference type="CTD" id="79080"/>
<protein>
    <recommendedName>
        <fullName evidence="3">Coiled-coil domain-containing protein 86</fullName>
    </recommendedName>
</protein>
<evidence type="ECO:0000256" key="10">
    <source>
        <dbReference type="SAM" id="MobiDB-lite"/>
    </source>
</evidence>
<evidence type="ECO:0000256" key="1">
    <source>
        <dbReference type="ARBA" id="ARBA00004286"/>
    </source>
</evidence>
<reference evidence="13" key="3">
    <citation type="submission" date="2025-04" db="UniProtKB">
        <authorList>
            <consortium name="RefSeq"/>
        </authorList>
    </citation>
    <scope>IDENTIFICATION</scope>
    <source>
        <strain evidence="13">Nigerian</strain>
        <tissue evidence="13">Liver and blood</tissue>
    </source>
</reference>
<evidence type="ECO:0000256" key="6">
    <source>
        <dbReference type="ARBA" id="ARBA00022934"/>
    </source>
</evidence>
<keyword evidence="8" id="KW-0539">Nucleus</keyword>
<feature type="region of interest" description="Disordered" evidence="10">
    <location>
        <begin position="103"/>
        <end position="127"/>
    </location>
</feature>
<evidence type="ECO:0000256" key="8">
    <source>
        <dbReference type="ARBA" id="ARBA00023242"/>
    </source>
</evidence>
<dbReference type="RefSeq" id="XP_004917180.1">
    <property type="nucleotide sequence ID" value="XM_004917123.4"/>
</dbReference>
<dbReference type="GO" id="GO:0005694">
    <property type="term" value="C:chromosome"/>
    <property type="evidence" value="ECO:0007669"/>
    <property type="project" value="UniProtKB-SubCell"/>
</dbReference>
<dbReference type="Bgee" id="ENSXETG00000037483">
    <property type="expression patterns" value="Expressed in ovary and 13 other cell types or tissues"/>
</dbReference>
<proteinExistence type="predicted"/>